<feature type="binding site" evidence="1">
    <location>
        <position position="142"/>
    </location>
    <ligand>
        <name>Ni(2+)</name>
        <dbReference type="ChEBI" id="CHEBI:49786"/>
    </ligand>
</feature>
<dbReference type="GO" id="GO:0046872">
    <property type="term" value="F:metal ion binding"/>
    <property type="evidence" value="ECO:0007669"/>
    <property type="project" value="UniProtKB-KW"/>
</dbReference>
<dbReference type="PIRSF" id="PIRSF037847">
    <property type="entry name" value="NiaR"/>
    <property type="match status" value="1"/>
</dbReference>
<dbReference type="OrthoDB" id="9792661at2"/>
<dbReference type="Gene3D" id="1.10.10.10">
    <property type="entry name" value="Winged helix-like DNA-binding domain superfamily/Winged helix DNA-binding domain"/>
    <property type="match status" value="1"/>
</dbReference>
<dbReference type="Pfam" id="PF08279">
    <property type="entry name" value="HTH_11"/>
    <property type="match status" value="1"/>
</dbReference>
<name>A0A2T0ATY9_9FIRM</name>
<dbReference type="PANTHER" id="PTHR40068">
    <property type="entry name" value="TRANSCRIPTION REPRESSOR NIAR-RELATED"/>
    <property type="match status" value="1"/>
</dbReference>
<feature type="binding site" evidence="1">
    <location>
        <position position="74"/>
    </location>
    <ligand>
        <name>Ni(2+)</name>
        <dbReference type="ChEBI" id="CHEBI:49786"/>
    </ligand>
</feature>
<comment type="caution">
    <text evidence="4">The sequence shown here is derived from an EMBL/GenBank/DDBJ whole genome shotgun (WGS) entry which is preliminary data.</text>
</comment>
<dbReference type="InterPro" id="IPR013196">
    <property type="entry name" value="HTH_11"/>
</dbReference>
<evidence type="ECO:0000259" key="3">
    <source>
        <dbReference type="Pfam" id="PF08279"/>
    </source>
</evidence>
<feature type="binding site" evidence="1">
    <location>
        <position position="82"/>
    </location>
    <ligand>
        <name>Ni(2+)</name>
        <dbReference type="ChEBI" id="CHEBI:49786"/>
    </ligand>
</feature>
<dbReference type="PANTHER" id="PTHR40068:SF1">
    <property type="entry name" value="TRANSCRIPTION REPRESSOR NIAR-RELATED"/>
    <property type="match status" value="1"/>
</dbReference>
<feature type="domain" description="3H" evidence="2">
    <location>
        <begin position="72"/>
        <end position="167"/>
    </location>
</feature>
<dbReference type="Gene3D" id="3.30.1340.20">
    <property type="entry name" value="3H domain"/>
    <property type="match status" value="1"/>
</dbReference>
<keyword evidence="5" id="KW-1185">Reference proteome</keyword>
<dbReference type="SUPFAM" id="SSF75500">
    <property type="entry name" value="Putative transcriptional regulator TM1602, C-terminal domain"/>
    <property type="match status" value="1"/>
</dbReference>
<evidence type="ECO:0000313" key="4">
    <source>
        <dbReference type="EMBL" id="PRR73911.1"/>
    </source>
</evidence>
<dbReference type="AlphaFoldDB" id="A0A2T0ATY9"/>
<sequence>MKTQERRQRLLQLLNSEQPRKGTELAALLGVSRQVIVQDVAVMRAAGVNILATPQGYLLPDVNNRSRRIFPCLHGFEAIERELQVIVDCGGKVIDVIVEHPLYGEIRGYLMIASRFDVQKFIGDLKESGAQPLYTLTESGVHLHTVEAPREEVLDIIAEKLAQEGFLIK</sequence>
<feature type="binding site" evidence="1">
    <location>
        <position position="144"/>
    </location>
    <ligand>
        <name>Ni(2+)</name>
        <dbReference type="ChEBI" id="CHEBI:49786"/>
    </ligand>
</feature>
<dbReference type="InterPro" id="IPR036388">
    <property type="entry name" value="WH-like_DNA-bd_sf"/>
</dbReference>
<feature type="domain" description="Helix-turn-helix type 11" evidence="3">
    <location>
        <begin position="6"/>
        <end position="57"/>
    </location>
</feature>
<dbReference type="InterPro" id="IPR004173">
    <property type="entry name" value="3H_domain"/>
</dbReference>
<dbReference type="InterPro" id="IPR035922">
    <property type="entry name" value="3H_dom_sf"/>
</dbReference>
<dbReference type="InterPro" id="IPR036390">
    <property type="entry name" value="WH_DNA-bd_sf"/>
</dbReference>
<reference evidence="4 5" key="1">
    <citation type="submission" date="2018-03" db="EMBL/GenBank/DDBJ databases">
        <title>Genome sequence of Moorella humiferrea DSM 23265.</title>
        <authorList>
            <person name="Poehlein A."/>
            <person name="Daniel R."/>
        </authorList>
    </citation>
    <scope>NUCLEOTIDE SEQUENCE [LARGE SCALE GENOMIC DNA]</scope>
    <source>
        <strain evidence="4 5">DSM 23265</strain>
    </source>
</reference>
<keyword evidence="1" id="KW-0533">Nickel</keyword>
<keyword evidence="1" id="KW-0479">Metal-binding</keyword>
<protein>
    <submittedName>
        <fullName evidence="4">Putative transcription repressor NiaR</fullName>
    </submittedName>
</protein>
<dbReference type="Proteomes" id="UP000238415">
    <property type="component" value="Unassembled WGS sequence"/>
</dbReference>
<proteinExistence type="predicted"/>
<dbReference type="Pfam" id="PF02829">
    <property type="entry name" value="3H"/>
    <property type="match status" value="1"/>
</dbReference>
<evidence type="ECO:0000313" key="5">
    <source>
        <dbReference type="Proteomes" id="UP000238415"/>
    </source>
</evidence>
<dbReference type="EMBL" id="PVXM01000015">
    <property type="protein sequence ID" value="PRR73911.1"/>
    <property type="molecule type" value="Genomic_DNA"/>
</dbReference>
<dbReference type="InterPro" id="IPR026043">
    <property type="entry name" value="NadR"/>
</dbReference>
<accession>A0A2T0ATY9</accession>
<evidence type="ECO:0000256" key="1">
    <source>
        <dbReference type="PIRSR" id="PIRSR037847-1"/>
    </source>
</evidence>
<gene>
    <name evidence="4" type="primary">niaR</name>
    <name evidence="4" type="ORF">MOHU_10530</name>
</gene>
<organism evidence="4 5">
    <name type="scientific">Neomoorella humiferrea</name>
    <dbReference type="NCBI Taxonomy" id="676965"/>
    <lineage>
        <taxon>Bacteria</taxon>
        <taxon>Bacillati</taxon>
        <taxon>Bacillota</taxon>
        <taxon>Clostridia</taxon>
        <taxon>Neomoorellales</taxon>
        <taxon>Neomoorellaceae</taxon>
        <taxon>Neomoorella</taxon>
    </lineage>
</organism>
<dbReference type="SUPFAM" id="SSF46785">
    <property type="entry name" value="Winged helix' DNA-binding domain"/>
    <property type="match status" value="1"/>
</dbReference>
<dbReference type="RefSeq" id="WP_106005039.1">
    <property type="nucleotide sequence ID" value="NZ_CP136418.1"/>
</dbReference>
<evidence type="ECO:0000259" key="2">
    <source>
        <dbReference type="Pfam" id="PF02829"/>
    </source>
</evidence>